<keyword evidence="7" id="KW-1133">Transmembrane helix</keyword>
<gene>
    <name evidence="11" type="ORF">GM668_07135</name>
</gene>
<proteinExistence type="predicted"/>
<feature type="transmembrane region" description="Helical" evidence="7">
    <location>
        <begin position="162"/>
        <end position="184"/>
    </location>
</feature>
<dbReference type="InterPro" id="IPR003660">
    <property type="entry name" value="HAMP_dom"/>
</dbReference>
<evidence type="ECO:0000313" key="12">
    <source>
        <dbReference type="Proteomes" id="UP000484015"/>
    </source>
</evidence>
<feature type="domain" description="HAMP" evidence="10">
    <location>
        <begin position="186"/>
        <end position="238"/>
    </location>
</feature>
<dbReference type="Pfam" id="PF08448">
    <property type="entry name" value="PAS_4"/>
    <property type="match status" value="1"/>
</dbReference>
<accession>A0A6L6PYR7</accession>
<dbReference type="GO" id="GO:0016020">
    <property type="term" value="C:membrane"/>
    <property type="evidence" value="ECO:0007669"/>
    <property type="project" value="UniProtKB-SubCell"/>
</dbReference>
<evidence type="ECO:0000259" key="9">
    <source>
        <dbReference type="PROSITE" id="PS50112"/>
    </source>
</evidence>
<evidence type="ECO:0000256" key="5">
    <source>
        <dbReference type="ARBA" id="ARBA00022679"/>
    </source>
</evidence>
<feature type="domain" description="PAS" evidence="9">
    <location>
        <begin position="250"/>
        <end position="295"/>
    </location>
</feature>
<evidence type="ECO:0000313" key="11">
    <source>
        <dbReference type="EMBL" id="MTW01862.1"/>
    </source>
</evidence>
<dbReference type="Gene3D" id="3.30.565.10">
    <property type="entry name" value="Histidine kinase-like ATPase, C-terminal domain"/>
    <property type="match status" value="1"/>
</dbReference>
<dbReference type="InterPro" id="IPR004358">
    <property type="entry name" value="Sig_transdc_His_kin-like_C"/>
</dbReference>
<dbReference type="InterPro" id="IPR003594">
    <property type="entry name" value="HATPase_dom"/>
</dbReference>
<evidence type="ECO:0000259" key="8">
    <source>
        <dbReference type="PROSITE" id="PS50109"/>
    </source>
</evidence>
<keyword evidence="6" id="KW-0418">Kinase</keyword>
<keyword evidence="12" id="KW-1185">Reference proteome</keyword>
<keyword evidence="7" id="KW-0472">Membrane</keyword>
<dbReference type="PANTHER" id="PTHR43065">
    <property type="entry name" value="SENSOR HISTIDINE KINASE"/>
    <property type="match status" value="1"/>
</dbReference>
<dbReference type="Gene3D" id="6.10.340.10">
    <property type="match status" value="1"/>
</dbReference>
<dbReference type="RefSeq" id="WP_170305533.1">
    <property type="nucleotide sequence ID" value="NZ_WNLA01000003.1"/>
</dbReference>
<dbReference type="InterPro" id="IPR000014">
    <property type="entry name" value="PAS"/>
</dbReference>
<organism evidence="11 12">
    <name type="scientific">Pseudoduganella ginsengisoli</name>
    <dbReference type="NCBI Taxonomy" id="1462440"/>
    <lineage>
        <taxon>Bacteria</taxon>
        <taxon>Pseudomonadati</taxon>
        <taxon>Pseudomonadota</taxon>
        <taxon>Betaproteobacteria</taxon>
        <taxon>Burkholderiales</taxon>
        <taxon>Oxalobacteraceae</taxon>
        <taxon>Telluria group</taxon>
        <taxon>Pseudoduganella</taxon>
    </lineage>
</organism>
<dbReference type="AlphaFoldDB" id="A0A6L6PYR7"/>
<dbReference type="InterPro" id="IPR003661">
    <property type="entry name" value="HisK_dim/P_dom"/>
</dbReference>
<dbReference type="EC" id="2.7.13.3" evidence="3"/>
<feature type="transmembrane region" description="Helical" evidence="7">
    <location>
        <begin position="6"/>
        <end position="25"/>
    </location>
</feature>
<dbReference type="Proteomes" id="UP000484015">
    <property type="component" value="Unassembled WGS sequence"/>
</dbReference>
<dbReference type="InterPro" id="IPR005467">
    <property type="entry name" value="His_kinase_dom"/>
</dbReference>
<evidence type="ECO:0000256" key="1">
    <source>
        <dbReference type="ARBA" id="ARBA00000085"/>
    </source>
</evidence>
<evidence type="ECO:0000256" key="2">
    <source>
        <dbReference type="ARBA" id="ARBA00004370"/>
    </source>
</evidence>
<sequence>MSLSLRAKFVVLSAVVQAVVVALLIGNSLRLMDQAVNRNAVRVAHEYAVTLNLTLSPYANSGRLGELSNYWTEMLSDPQDSYLRYIVILDGHERPVTTAGQRPAELPAILRNGGGEGFNSVRTWQQGDTLHARAPILLKDNKVGSLNFGLSTSELAKARDEVVLQSGLISLAGLGLGILLFYMFSQGIGRRLRTLTAQAETMFKSTFGRPLPDTAGDEIEVYARSLNTMGTALRERLQQLEASELRLSESEARFKALFDMTPVPLTVTDRSGRIIGANQALSRVFGYGPEQMIGRRSNEFKFWSDPSERDRLWQLYMRDGAVYGEIAGIVLKDGSPGKVAIWSSTFTLGGADAIIWALLDLTAEVKAKQDLEDLNASLETRVRERSADLESALETLQQTQHDLIASEKMASLGSLVAGIAHELNTPIGNSLLASTALADKVNAFEAQLSGGTLRRTALTSYSDEVRMASSLISSSLQKAANLIASFKQIAVDQTNDQRRTFNLLSAVLDTTATYTPRLKRANCDTAYHVPPSLELDSYPGSFYQIFTNLLNNALAHAFEGRDHGAITISAQELDGAMVEITFADDGIGMAEDVRRHVFDPFFTTKMGHGGTGLGMNIVYNIVTGVLGGRIAVESSPGAGAAVRITVPKSSPAKYSQ</sequence>
<evidence type="ECO:0000259" key="10">
    <source>
        <dbReference type="PROSITE" id="PS50885"/>
    </source>
</evidence>
<comment type="catalytic activity">
    <reaction evidence="1">
        <text>ATP + protein L-histidine = ADP + protein N-phospho-L-histidine.</text>
        <dbReference type="EC" id="2.7.13.3"/>
    </reaction>
</comment>
<dbReference type="EMBL" id="WNLA01000003">
    <property type="protein sequence ID" value="MTW01862.1"/>
    <property type="molecule type" value="Genomic_DNA"/>
</dbReference>
<feature type="domain" description="Histidine kinase" evidence="8">
    <location>
        <begin position="418"/>
        <end position="650"/>
    </location>
</feature>
<evidence type="ECO:0000256" key="7">
    <source>
        <dbReference type="SAM" id="Phobius"/>
    </source>
</evidence>
<dbReference type="Gene3D" id="3.30.450.20">
    <property type="entry name" value="PAS domain"/>
    <property type="match status" value="1"/>
</dbReference>
<dbReference type="SMART" id="SM00387">
    <property type="entry name" value="HATPase_c"/>
    <property type="match status" value="1"/>
</dbReference>
<protein>
    <recommendedName>
        <fullName evidence="3">histidine kinase</fullName>
        <ecNumber evidence="3">2.7.13.3</ecNumber>
    </recommendedName>
</protein>
<dbReference type="SUPFAM" id="SSF55874">
    <property type="entry name" value="ATPase domain of HSP90 chaperone/DNA topoisomerase II/histidine kinase"/>
    <property type="match status" value="1"/>
</dbReference>
<dbReference type="InterPro" id="IPR035965">
    <property type="entry name" value="PAS-like_dom_sf"/>
</dbReference>
<dbReference type="CDD" id="cd00082">
    <property type="entry name" value="HisKA"/>
    <property type="match status" value="1"/>
</dbReference>
<dbReference type="CDD" id="cd06225">
    <property type="entry name" value="HAMP"/>
    <property type="match status" value="1"/>
</dbReference>
<dbReference type="GO" id="GO:0000155">
    <property type="term" value="F:phosphorelay sensor kinase activity"/>
    <property type="evidence" value="ECO:0007669"/>
    <property type="project" value="InterPro"/>
</dbReference>
<dbReference type="Pfam" id="PF02518">
    <property type="entry name" value="HATPase_c"/>
    <property type="match status" value="1"/>
</dbReference>
<dbReference type="PROSITE" id="PS50109">
    <property type="entry name" value="HIS_KIN"/>
    <property type="match status" value="1"/>
</dbReference>
<dbReference type="SUPFAM" id="SSF55785">
    <property type="entry name" value="PYP-like sensor domain (PAS domain)"/>
    <property type="match status" value="1"/>
</dbReference>
<dbReference type="NCBIfam" id="TIGR00229">
    <property type="entry name" value="sensory_box"/>
    <property type="match status" value="1"/>
</dbReference>
<dbReference type="SMART" id="SM00091">
    <property type="entry name" value="PAS"/>
    <property type="match status" value="1"/>
</dbReference>
<evidence type="ECO:0000256" key="4">
    <source>
        <dbReference type="ARBA" id="ARBA00022553"/>
    </source>
</evidence>
<keyword evidence="5" id="KW-0808">Transferase</keyword>
<dbReference type="PANTHER" id="PTHR43065:SF42">
    <property type="entry name" value="TWO-COMPONENT SENSOR PPRA"/>
    <property type="match status" value="1"/>
</dbReference>
<evidence type="ECO:0000256" key="3">
    <source>
        <dbReference type="ARBA" id="ARBA00012438"/>
    </source>
</evidence>
<reference evidence="11 12" key="1">
    <citation type="submission" date="2019-11" db="EMBL/GenBank/DDBJ databases">
        <title>Type strains purchased from KCTC, JCM and DSMZ.</title>
        <authorList>
            <person name="Lu H."/>
        </authorList>
    </citation>
    <scope>NUCLEOTIDE SEQUENCE [LARGE SCALE GENOMIC DNA]</scope>
    <source>
        <strain evidence="11 12">KCTC 42409</strain>
    </source>
</reference>
<dbReference type="Gene3D" id="1.10.287.130">
    <property type="match status" value="1"/>
</dbReference>
<dbReference type="PROSITE" id="PS50112">
    <property type="entry name" value="PAS"/>
    <property type="match status" value="1"/>
</dbReference>
<keyword evidence="4" id="KW-0597">Phosphoprotein</keyword>
<keyword evidence="7" id="KW-0812">Transmembrane</keyword>
<dbReference type="CDD" id="cd00130">
    <property type="entry name" value="PAS"/>
    <property type="match status" value="1"/>
</dbReference>
<name>A0A6L6PYR7_9BURK</name>
<comment type="subcellular location">
    <subcellularLocation>
        <location evidence="2">Membrane</location>
    </subcellularLocation>
</comment>
<dbReference type="PRINTS" id="PR00344">
    <property type="entry name" value="BCTRLSENSOR"/>
</dbReference>
<dbReference type="PROSITE" id="PS50885">
    <property type="entry name" value="HAMP"/>
    <property type="match status" value="1"/>
</dbReference>
<evidence type="ECO:0000256" key="6">
    <source>
        <dbReference type="ARBA" id="ARBA00022777"/>
    </source>
</evidence>
<dbReference type="InterPro" id="IPR013656">
    <property type="entry name" value="PAS_4"/>
</dbReference>
<comment type="caution">
    <text evidence="11">The sequence shown here is derived from an EMBL/GenBank/DDBJ whole genome shotgun (WGS) entry which is preliminary data.</text>
</comment>
<dbReference type="InterPro" id="IPR036890">
    <property type="entry name" value="HATPase_C_sf"/>
</dbReference>